<dbReference type="AlphaFoldDB" id="A0A2T0N7V9"/>
<name>A0A2T0N7V9_9ACTN</name>
<proteinExistence type="predicted"/>
<dbReference type="InterPro" id="IPR002104">
    <property type="entry name" value="Integrase_catalytic"/>
</dbReference>
<keyword evidence="5" id="KW-1185">Reference proteome</keyword>
<dbReference type="SUPFAM" id="SSF56349">
    <property type="entry name" value="DNA breaking-rejoining enzymes"/>
    <property type="match status" value="1"/>
</dbReference>
<sequence>MAQQRVQTSGGIIDGPPKSAASRRTIAQDAESVRLLRALRREQLQAGPLPKYAFLSARGAPLRPDYLTARFHDLVVASGLPPIRLHDLRHGAASLALAAHTDLQVVQGMLGHSSIMLTADTYTSVLPTVCLEATDASAKLVLAAARKTSRRLRWRCRAEAFSCCKTE</sequence>
<dbReference type="GO" id="GO:0015074">
    <property type="term" value="P:DNA integration"/>
    <property type="evidence" value="ECO:0007669"/>
    <property type="project" value="InterPro"/>
</dbReference>
<gene>
    <name evidence="4" type="ORF">B0I32_103629</name>
</gene>
<comment type="caution">
    <text evidence="4">The sequence shown here is derived from an EMBL/GenBank/DDBJ whole genome shotgun (WGS) entry which is preliminary data.</text>
</comment>
<evidence type="ECO:0000313" key="4">
    <source>
        <dbReference type="EMBL" id="PRX68667.1"/>
    </source>
</evidence>
<evidence type="ECO:0000259" key="3">
    <source>
        <dbReference type="PROSITE" id="PS51898"/>
    </source>
</evidence>
<feature type="region of interest" description="Disordered" evidence="2">
    <location>
        <begin position="1"/>
        <end position="25"/>
    </location>
</feature>
<evidence type="ECO:0000256" key="1">
    <source>
        <dbReference type="ARBA" id="ARBA00023172"/>
    </source>
</evidence>
<dbReference type="InterPro" id="IPR013762">
    <property type="entry name" value="Integrase-like_cat_sf"/>
</dbReference>
<keyword evidence="1" id="KW-0233">DNA recombination</keyword>
<protein>
    <submittedName>
        <fullName evidence="4">Phage integrase family protein</fullName>
    </submittedName>
</protein>
<dbReference type="RefSeq" id="WP_181307216.1">
    <property type="nucleotide sequence ID" value="NZ_PVNG01000003.1"/>
</dbReference>
<dbReference type="GO" id="GO:0003677">
    <property type="term" value="F:DNA binding"/>
    <property type="evidence" value="ECO:0007669"/>
    <property type="project" value="InterPro"/>
</dbReference>
<reference evidence="4 5" key="1">
    <citation type="submission" date="2018-03" db="EMBL/GenBank/DDBJ databases">
        <title>Genomic Encyclopedia of Type Strains, Phase III (KMG-III): the genomes of soil and plant-associated and newly described type strains.</title>
        <authorList>
            <person name="Whitman W."/>
        </authorList>
    </citation>
    <scope>NUCLEOTIDE SEQUENCE [LARGE SCALE GENOMIC DNA]</scope>
    <source>
        <strain evidence="4 5">CGMCC 4.7104</strain>
    </source>
</reference>
<feature type="compositionally biased region" description="Polar residues" evidence="2">
    <location>
        <begin position="1"/>
        <end position="10"/>
    </location>
</feature>
<dbReference type="Pfam" id="PF00589">
    <property type="entry name" value="Phage_integrase"/>
    <property type="match status" value="1"/>
</dbReference>
<dbReference type="EMBL" id="PVNG01000003">
    <property type="protein sequence ID" value="PRX68667.1"/>
    <property type="molecule type" value="Genomic_DNA"/>
</dbReference>
<organism evidence="4 5">
    <name type="scientific">Nonomuraea fuscirosea</name>
    <dbReference type="NCBI Taxonomy" id="1291556"/>
    <lineage>
        <taxon>Bacteria</taxon>
        <taxon>Bacillati</taxon>
        <taxon>Actinomycetota</taxon>
        <taxon>Actinomycetes</taxon>
        <taxon>Streptosporangiales</taxon>
        <taxon>Streptosporangiaceae</taxon>
        <taxon>Nonomuraea</taxon>
    </lineage>
</organism>
<dbReference type="Proteomes" id="UP000238312">
    <property type="component" value="Unassembled WGS sequence"/>
</dbReference>
<evidence type="ECO:0000256" key="2">
    <source>
        <dbReference type="SAM" id="MobiDB-lite"/>
    </source>
</evidence>
<dbReference type="Gene3D" id="1.10.443.10">
    <property type="entry name" value="Intergrase catalytic core"/>
    <property type="match status" value="1"/>
</dbReference>
<dbReference type="InterPro" id="IPR011010">
    <property type="entry name" value="DNA_brk_join_enz"/>
</dbReference>
<feature type="domain" description="Tyr recombinase" evidence="3">
    <location>
        <begin position="1"/>
        <end position="135"/>
    </location>
</feature>
<evidence type="ECO:0000313" key="5">
    <source>
        <dbReference type="Proteomes" id="UP000238312"/>
    </source>
</evidence>
<dbReference type="GO" id="GO:0006310">
    <property type="term" value="P:DNA recombination"/>
    <property type="evidence" value="ECO:0007669"/>
    <property type="project" value="UniProtKB-KW"/>
</dbReference>
<dbReference type="PROSITE" id="PS51898">
    <property type="entry name" value="TYR_RECOMBINASE"/>
    <property type="match status" value="1"/>
</dbReference>
<accession>A0A2T0N7V9</accession>